<name>A0A6C0KZK1_9ZZZZ</name>
<evidence type="ECO:0000256" key="1">
    <source>
        <dbReference type="SAM" id="MobiDB-lite"/>
    </source>
</evidence>
<accession>A0A6C0KZK1</accession>
<dbReference type="InterPro" id="IPR055730">
    <property type="entry name" value="P11_C"/>
</dbReference>
<reference evidence="3" key="1">
    <citation type="journal article" date="2020" name="Nature">
        <title>Giant virus diversity and host interactions through global metagenomics.</title>
        <authorList>
            <person name="Schulz F."/>
            <person name="Roux S."/>
            <person name="Paez-Espino D."/>
            <person name="Jungbluth S."/>
            <person name="Walsh D.A."/>
            <person name="Denef V.J."/>
            <person name="McMahon K.D."/>
            <person name="Konstantinidis K.T."/>
            <person name="Eloe-Fadrosh E.A."/>
            <person name="Kyrpides N.C."/>
            <person name="Woyke T."/>
        </authorList>
    </citation>
    <scope>NUCLEOTIDE SEQUENCE</scope>
    <source>
        <strain evidence="3">GVMAG-S-ERX555907-63</strain>
    </source>
</reference>
<dbReference type="AlphaFoldDB" id="A0A6C0KZK1"/>
<feature type="compositionally biased region" description="Basic and acidic residues" evidence="1">
    <location>
        <begin position="36"/>
        <end position="47"/>
    </location>
</feature>
<dbReference type="Pfam" id="PF23983">
    <property type="entry name" value="P11_C"/>
    <property type="match status" value="1"/>
</dbReference>
<feature type="domain" description="Minor capsid protein P11 C-terminal conserved region" evidence="2">
    <location>
        <begin position="97"/>
        <end position="179"/>
    </location>
</feature>
<evidence type="ECO:0000313" key="3">
    <source>
        <dbReference type="EMBL" id="QHU22661.1"/>
    </source>
</evidence>
<organism evidence="3">
    <name type="scientific">viral metagenome</name>
    <dbReference type="NCBI Taxonomy" id="1070528"/>
    <lineage>
        <taxon>unclassified sequences</taxon>
        <taxon>metagenomes</taxon>
        <taxon>organismal metagenomes</taxon>
    </lineage>
</organism>
<feature type="compositionally biased region" description="Low complexity" evidence="1">
    <location>
        <begin position="49"/>
        <end position="59"/>
    </location>
</feature>
<protein>
    <recommendedName>
        <fullName evidence="2">Minor capsid protein P11 C-terminal conserved region domain-containing protein</fullName>
    </recommendedName>
</protein>
<sequence>MDNYKICVIGALCLVILGLCYLIKNRNVESFEDSAKSEVKVAEESAPVKKSSGGKKSQGPVPASEGSQEQPKRLLDDENDPLLGNANPASTFPKGSLKPQDLLPSQEATAWSHANPVGAGELEEQNFLTAGFHVGINTVGQSLRNANLQIRSEPPNPQKKVGPWMQSTIEPDLNRRALEVGGEM</sequence>
<dbReference type="EMBL" id="MN741017">
    <property type="protein sequence ID" value="QHU22661.1"/>
    <property type="molecule type" value="Genomic_DNA"/>
</dbReference>
<evidence type="ECO:0000259" key="2">
    <source>
        <dbReference type="Pfam" id="PF23983"/>
    </source>
</evidence>
<feature type="region of interest" description="Disordered" evidence="1">
    <location>
        <begin position="36"/>
        <end position="101"/>
    </location>
</feature>
<proteinExistence type="predicted"/>